<feature type="transmembrane region" description="Helical" evidence="1">
    <location>
        <begin position="29"/>
        <end position="49"/>
    </location>
</feature>
<comment type="caution">
    <text evidence="2">The sequence shown here is derived from an EMBL/GenBank/DDBJ whole genome shotgun (WGS) entry which is preliminary data.</text>
</comment>
<evidence type="ECO:0000256" key="1">
    <source>
        <dbReference type="SAM" id="Phobius"/>
    </source>
</evidence>
<gene>
    <name evidence="2" type="ORF">S12H4_25191</name>
</gene>
<feature type="non-terminal residue" evidence="2">
    <location>
        <position position="1"/>
    </location>
</feature>
<feature type="non-terminal residue" evidence="2">
    <location>
        <position position="98"/>
    </location>
</feature>
<sequence>AFFLSSFKPVTVLKGDSGDSKSGSWLRNILVIFQFAISIFLIIGTLTVYKQLKYFQNKKLGFEKEQVLVISNSGALGNNIFPLKETLRKYHSIINVSG</sequence>
<accession>X1QXM9</accession>
<dbReference type="AlphaFoldDB" id="X1QXM9"/>
<proteinExistence type="predicted"/>
<organism evidence="2">
    <name type="scientific">marine sediment metagenome</name>
    <dbReference type="NCBI Taxonomy" id="412755"/>
    <lineage>
        <taxon>unclassified sequences</taxon>
        <taxon>metagenomes</taxon>
        <taxon>ecological metagenomes</taxon>
    </lineage>
</organism>
<name>X1QXM9_9ZZZZ</name>
<dbReference type="EMBL" id="BARW01013997">
    <property type="protein sequence ID" value="GAI73018.1"/>
    <property type="molecule type" value="Genomic_DNA"/>
</dbReference>
<keyword evidence="1" id="KW-0472">Membrane</keyword>
<reference evidence="2" key="1">
    <citation type="journal article" date="2014" name="Front. Microbiol.">
        <title>High frequency of phylogenetically diverse reductive dehalogenase-homologous genes in deep subseafloor sedimentary metagenomes.</title>
        <authorList>
            <person name="Kawai M."/>
            <person name="Futagami T."/>
            <person name="Toyoda A."/>
            <person name="Takaki Y."/>
            <person name="Nishi S."/>
            <person name="Hori S."/>
            <person name="Arai W."/>
            <person name="Tsubouchi T."/>
            <person name="Morono Y."/>
            <person name="Uchiyama I."/>
            <person name="Ito T."/>
            <person name="Fujiyama A."/>
            <person name="Inagaki F."/>
            <person name="Takami H."/>
        </authorList>
    </citation>
    <scope>NUCLEOTIDE SEQUENCE</scope>
    <source>
        <strain evidence="2">Expedition CK06-06</strain>
    </source>
</reference>
<keyword evidence="1" id="KW-0812">Transmembrane</keyword>
<keyword evidence="1" id="KW-1133">Transmembrane helix</keyword>
<evidence type="ECO:0000313" key="2">
    <source>
        <dbReference type="EMBL" id="GAI73018.1"/>
    </source>
</evidence>
<protein>
    <submittedName>
        <fullName evidence="2">Uncharacterized protein</fullName>
    </submittedName>
</protein>